<feature type="binding site" evidence="8">
    <location>
        <position position="39"/>
    </location>
    <ligand>
        <name>substrate</name>
    </ligand>
</feature>
<evidence type="ECO:0000256" key="5">
    <source>
        <dbReference type="ARBA" id="ARBA00023004"/>
    </source>
</evidence>
<comment type="subunit">
    <text evidence="8">Homodimer.</text>
</comment>
<dbReference type="InterPro" id="IPR058240">
    <property type="entry name" value="rSAM_sf"/>
</dbReference>
<dbReference type="RefSeq" id="WP_253884896.1">
    <property type="nucleotide sequence ID" value="NZ_BAAAVB010000026.1"/>
</dbReference>
<dbReference type="HAMAP" id="MF_00917">
    <property type="entry name" value="QueE"/>
    <property type="match status" value="1"/>
</dbReference>
<comment type="catalytic activity">
    <reaction evidence="8">
        <text>6-carboxy-5,6,7,8-tetrahydropterin + H(+) = 7-carboxy-7-carbaguanine + NH4(+)</text>
        <dbReference type="Rhea" id="RHEA:27974"/>
        <dbReference type="ChEBI" id="CHEBI:15378"/>
        <dbReference type="ChEBI" id="CHEBI:28938"/>
        <dbReference type="ChEBI" id="CHEBI:61032"/>
        <dbReference type="ChEBI" id="CHEBI:61036"/>
        <dbReference type="EC" id="4.3.99.3"/>
    </reaction>
</comment>
<evidence type="ECO:0000256" key="6">
    <source>
        <dbReference type="ARBA" id="ARBA00023014"/>
    </source>
</evidence>
<feature type="domain" description="Radical SAM core" evidence="9">
    <location>
        <begin position="30"/>
        <end position="234"/>
    </location>
</feature>
<keyword evidence="2 8" id="KW-0949">S-adenosyl-L-methionine</keyword>
<comment type="cofactor">
    <cofactor evidence="8">
        <name>S-adenosyl-L-methionine</name>
        <dbReference type="ChEBI" id="CHEBI:59789"/>
    </cofactor>
    <text evidence="8">Binds 1 S-adenosyl-L-methionine per subunit.</text>
</comment>
<dbReference type="PANTHER" id="PTHR42836">
    <property type="entry name" value="7-CARBOXY-7-DEAZAGUANINE SYNTHASE"/>
    <property type="match status" value="1"/>
</dbReference>
<keyword evidence="7 8" id="KW-0456">Lyase</keyword>
<dbReference type="EC" id="4.3.99.3" evidence="8"/>
<keyword evidence="4 8" id="KW-0460">Magnesium</keyword>
<feature type="binding site" evidence="8">
    <location>
        <begin position="24"/>
        <end position="26"/>
    </location>
    <ligand>
        <name>substrate</name>
    </ligand>
</feature>
<feature type="binding site" evidence="8">
    <location>
        <position position="50"/>
    </location>
    <ligand>
        <name>[4Fe-4S] cluster</name>
        <dbReference type="ChEBI" id="CHEBI:49883"/>
        <note>4Fe-4S-S-AdoMet</note>
    </ligand>
</feature>
<keyword evidence="11" id="KW-1185">Reference proteome</keyword>
<reference evidence="10 11" key="1">
    <citation type="submission" date="2022-06" db="EMBL/GenBank/DDBJ databases">
        <title>Genomic Encyclopedia of Archaeal and Bacterial Type Strains, Phase II (KMG-II): from individual species to whole genera.</title>
        <authorList>
            <person name="Goeker M."/>
        </authorList>
    </citation>
    <scope>NUCLEOTIDE SEQUENCE [LARGE SCALE GENOMIC DNA]</scope>
    <source>
        <strain evidence="10 11">DSM 44255</strain>
    </source>
</reference>
<evidence type="ECO:0000256" key="4">
    <source>
        <dbReference type="ARBA" id="ARBA00022842"/>
    </source>
</evidence>
<comment type="caution">
    <text evidence="10">The sequence shown here is derived from an EMBL/GenBank/DDBJ whole genome shotgun (WGS) entry which is preliminary data.</text>
</comment>
<dbReference type="InterPro" id="IPR007197">
    <property type="entry name" value="rSAM"/>
</dbReference>
<feature type="binding site" evidence="8">
    <location>
        <begin position="137"/>
        <end position="139"/>
    </location>
    <ligand>
        <name>S-adenosyl-L-methionine</name>
        <dbReference type="ChEBI" id="CHEBI:59789"/>
    </ligand>
</feature>
<dbReference type="PANTHER" id="PTHR42836:SF1">
    <property type="entry name" value="7-CARBOXY-7-DEAZAGUANINE SYNTHASE"/>
    <property type="match status" value="1"/>
</dbReference>
<comment type="cofactor">
    <cofactor evidence="8">
        <name>Mg(2+)</name>
        <dbReference type="ChEBI" id="CHEBI:18420"/>
    </cofactor>
</comment>
<gene>
    <name evidence="8" type="primary">queE</name>
    <name evidence="10" type="ORF">LV75_000454</name>
</gene>
<dbReference type="InterPro" id="IPR013785">
    <property type="entry name" value="Aldolase_TIM"/>
</dbReference>
<feature type="binding site" evidence="8">
    <location>
        <position position="90"/>
    </location>
    <ligand>
        <name>substrate</name>
    </ligand>
</feature>
<evidence type="ECO:0000256" key="2">
    <source>
        <dbReference type="ARBA" id="ARBA00022691"/>
    </source>
</evidence>
<evidence type="ECO:0000256" key="7">
    <source>
        <dbReference type="ARBA" id="ARBA00023239"/>
    </source>
</evidence>
<feature type="binding site" evidence="8">
    <location>
        <position position="47"/>
    </location>
    <ligand>
        <name>[4Fe-4S] cluster</name>
        <dbReference type="ChEBI" id="CHEBI:49883"/>
        <note>4Fe-4S-S-AdoMet</note>
    </ligand>
</feature>
<dbReference type="SFLD" id="SFLDS00029">
    <property type="entry name" value="Radical_SAM"/>
    <property type="match status" value="1"/>
</dbReference>
<evidence type="ECO:0000256" key="1">
    <source>
        <dbReference type="ARBA" id="ARBA00022485"/>
    </source>
</evidence>
<dbReference type="Pfam" id="PF04055">
    <property type="entry name" value="Radical_SAM"/>
    <property type="match status" value="1"/>
</dbReference>
<name>A0ABT1I5R5_9PSEU</name>
<proteinExistence type="inferred from homology"/>
<organism evidence="10 11">
    <name type="scientific">Actinokineospora diospyrosa</name>
    <dbReference type="NCBI Taxonomy" id="103728"/>
    <lineage>
        <taxon>Bacteria</taxon>
        <taxon>Bacillati</taxon>
        <taxon>Actinomycetota</taxon>
        <taxon>Actinomycetes</taxon>
        <taxon>Pseudonocardiales</taxon>
        <taxon>Pseudonocardiaceae</taxon>
        <taxon>Actinokineospora</taxon>
    </lineage>
</organism>
<keyword evidence="1 8" id="KW-0004">4Fe-4S</keyword>
<feature type="binding site" evidence="8">
    <location>
        <position position="52"/>
    </location>
    <ligand>
        <name>Mg(2+)</name>
        <dbReference type="ChEBI" id="CHEBI:18420"/>
    </ligand>
</feature>
<comment type="cofactor">
    <cofactor evidence="8">
        <name>[4Fe-4S] cluster</name>
        <dbReference type="ChEBI" id="CHEBI:49883"/>
    </cofactor>
    <text evidence="8">Binds 1 [4Fe-4S] cluster. The cluster is coordinated with 3 cysteines and an exchangeable S-adenosyl-L-methionine.</text>
</comment>
<feature type="binding site" evidence="8">
    <location>
        <begin position="49"/>
        <end position="51"/>
    </location>
    <ligand>
        <name>S-adenosyl-L-methionine</name>
        <dbReference type="ChEBI" id="CHEBI:59789"/>
    </ligand>
</feature>
<protein>
    <recommendedName>
        <fullName evidence="8">7-carboxy-7-deazaguanine synthase</fullName>
        <shortName evidence="8">CDG synthase</shortName>
        <ecNumber evidence="8">4.3.99.3</ecNumber>
    </recommendedName>
    <alternativeName>
        <fullName evidence="8">Queuosine biosynthesis protein QueE</fullName>
    </alternativeName>
</protein>
<evidence type="ECO:0000313" key="11">
    <source>
        <dbReference type="Proteomes" id="UP001205185"/>
    </source>
</evidence>
<dbReference type="SUPFAM" id="SSF102114">
    <property type="entry name" value="Radical SAM enzymes"/>
    <property type="match status" value="1"/>
</dbReference>
<dbReference type="Gene3D" id="3.20.20.70">
    <property type="entry name" value="Aldolase class I"/>
    <property type="match status" value="1"/>
</dbReference>
<accession>A0ABT1I5R5</accession>
<keyword evidence="6 8" id="KW-0411">Iron-sulfur</keyword>
<feature type="binding site" evidence="8">
    <location>
        <position position="92"/>
    </location>
    <ligand>
        <name>S-adenosyl-L-methionine</name>
        <dbReference type="ChEBI" id="CHEBI:59789"/>
    </ligand>
</feature>
<comment type="caution">
    <text evidence="8">Lacks conserved residue(s) required for the propagation of feature annotation.</text>
</comment>
<keyword evidence="3 8" id="KW-0479">Metal-binding</keyword>
<dbReference type="PIRSF" id="PIRSF000370">
    <property type="entry name" value="QueE"/>
    <property type="match status" value="1"/>
</dbReference>
<dbReference type="InterPro" id="IPR024924">
    <property type="entry name" value="7-CO-7-deazaguanine_synth-like"/>
</dbReference>
<dbReference type="CDD" id="cd01335">
    <property type="entry name" value="Radical_SAM"/>
    <property type="match status" value="1"/>
</dbReference>
<keyword evidence="5 8" id="KW-0408">Iron</keyword>
<comment type="pathway">
    <text evidence="8">Purine metabolism; 7-cyano-7-deazaguanine biosynthesis.</text>
</comment>
<keyword evidence="8" id="KW-0671">Queuosine biosynthesis</keyword>
<dbReference type="Proteomes" id="UP001205185">
    <property type="component" value="Unassembled WGS sequence"/>
</dbReference>
<evidence type="ECO:0000256" key="3">
    <source>
        <dbReference type="ARBA" id="ARBA00022723"/>
    </source>
</evidence>
<evidence type="ECO:0000259" key="9">
    <source>
        <dbReference type="PROSITE" id="PS51918"/>
    </source>
</evidence>
<sequence>MSVLPLLPGRAEGTAILAEKFESFQGEGPLTGQRCVFIRFSRCNLKCGFCDTPETWDWSRYKPSEVSERVPVADLVSWVRERAVDLVVITGGEPMLQQPAIAALAGELPGVRVQIETNGTVEPVPELADRIDLWVVSPKLANSGMDYSARIKPLALGALAATSRAVFKFVVADPANDIDEITKLVEEYHLAPVWAMPEGTTREAVLAGMDALYGPAAARGWNVSTRLHILTGAR</sequence>
<dbReference type="PROSITE" id="PS51918">
    <property type="entry name" value="RADICAL_SAM"/>
    <property type="match status" value="1"/>
</dbReference>
<evidence type="ECO:0000256" key="8">
    <source>
        <dbReference type="HAMAP-Rule" id="MF_00917"/>
    </source>
</evidence>
<dbReference type="EMBL" id="JAMTCO010000001">
    <property type="protein sequence ID" value="MCP2267972.1"/>
    <property type="molecule type" value="Genomic_DNA"/>
</dbReference>
<evidence type="ECO:0000313" key="10">
    <source>
        <dbReference type="EMBL" id="MCP2267972.1"/>
    </source>
</evidence>
<comment type="function">
    <text evidence="8">Catalyzes the complex heterocyclic radical-mediated conversion of 6-carboxy-5,6,7,8-tetrahydropterin (CPH4) to 7-carboxy-7-deazaguanine (CDG), a step common to the biosynthetic pathways of all 7-deazapurine-containing compounds.</text>
</comment>
<comment type="similarity">
    <text evidence="8">Belongs to the radical SAM superfamily. 7-carboxy-7-deazaguanine synthase family.</text>
</comment>
<feature type="binding site" evidence="8">
    <location>
        <position position="43"/>
    </location>
    <ligand>
        <name>[4Fe-4S] cluster</name>
        <dbReference type="ChEBI" id="CHEBI:49883"/>
        <note>4Fe-4S-S-AdoMet</note>
    </ligand>
</feature>